<proteinExistence type="predicted"/>
<sequence>VEGAMSADLNVNQIEEKISVLDQPEESARVDCNGNGKVNDHHGPDPVCAEDSVADQVGELKADRVESESNTGFRDDDDPIEKEEDLQAVEKGREEKLAEIPEDHDAEGNKKELLNHAELSNAVAEAQESQDTCVHVAESELNRSNNDEERVEEESKLNSTIDIKEHEDSQAVAINGVHNDLDLDQQRDLAEAQESQDTCVHVAESELNRSNNDEEMVGEESKLNSTIDIKEHEDSQAVAINGVHNDLDMDQQRDLAEAQESQDTCVHVAESELNRSNNDEERVEEESKLNSTIDIKEHEDSQAVAINGVHNDLDLDQQRDLAEAQESQDTCVHVAESELNQSNNDEEMVEEESKLNSTIDINEHEDSQAVAINGVHNDLDLDQHRDLAEAQESQDTSVHVAESELNWSNNDEERVEEESKLNSTIDIKEHEDSQAVTINGVHNDLDLDQQRDLAELITTEDVAESEPSQSRNDDEKVEESKLGSEDSQAVVSNAAHNILASDQEKKLKELMNNDDVTEFKPKQSSNDVEKVEEESKLDSAIHVEEIEDSQAAVINGVCNSLDLNQVKELPELIKDLPLEDSVEESGDPLKQNLETAPCPVMADDKLEAESAEGPTSDENRDGLPAGHAQDTAAETQVVDDLVDAKQNISKSSSENVELVATSDAETGQSFPISSDNGTTGDETSHILMDAVQSEVPDANGLDIHEKGGLLTSQESASQTVLVNDFVHTPEQNHTLEISTEVSSPAVLEEAPVESSESFPVSPINDIGAEPIVRIEDSCTVEDSKLCDIARTETKVDNIGESADSHPVDDSKVEAEVENVLVAPSGHANDMKLDIGASSNSVESDEKVSILSIGNVDVESEVTETVNEGDSNKTSVSVDNPDGETFKCDSTGNESYMPKIEVQADSEVENISTAAREEVPNRDGLVSQLEGGVSQNETPKPTSEDSAVVTSDEQYVVAELGKGPFYIIKVPRFDERNLREKVEDAKFQVEEKSKIRDAIQAQIHIIKAKRKEYEDSFLDARSEEKAARDLLKAKRKEIDSVQYIINRTRNALEIEEIDGRIRSMEHKIQHETLPLKEEKQFIRDIKQLKQIREQLSSNMGSQDEIQQAMDQKDQSEERLKSLRKEADVLRDSLLKAEAVTEDAKKKFNDEHEKINQLLFQHRAANDIRQEAFAHLQSLRKQLYEKSKFFYKYKDDLTAATNLALKGDKEELQRHCANQVERVMELWNNNDEFRKEYMSSNMRNTLRRLRTLDGRALGPDEQPPIIPNVVSQRVTKHNVAPSAPALEVEKPVTPVETQRIDEKSTAKLGDKKNQTVKAKKQANPASLENGLPTVSGRDQIEESRKQENKLMKEEESRQENKLTKEEVELARKIEDLRKEKEAAMLKEQRRLEEKAKAKEAMERKKRNAEKAQARASLRAQREAEQKEKEKEKKAKKKEKKKAAAEDTKDIDEVESAPSSETPTETNESERTEKPVTVAKRPQKQTKAKSMPLPLRNKGKRKMQTWMWALITLLAVIALFFMGNSSFFNLGLQQSPTISISAFCNLLASSSSISIAPLTPSSSVSSTLGINPVPFV</sequence>
<dbReference type="Proteomes" id="UP000309997">
    <property type="component" value="Unassembled WGS sequence"/>
</dbReference>
<name>A0ACC4C4R9_POPAL</name>
<reference evidence="1 2" key="1">
    <citation type="journal article" date="2024" name="Plant Biotechnol. J.">
        <title>Genome and CRISPR/Cas9 system of a widespread forest tree (Populus alba) in the world.</title>
        <authorList>
            <person name="Liu Y.J."/>
            <person name="Jiang P.F."/>
            <person name="Han X.M."/>
            <person name="Li X.Y."/>
            <person name="Wang H.M."/>
            <person name="Wang Y.J."/>
            <person name="Wang X.X."/>
            <person name="Zeng Q.Y."/>
        </authorList>
    </citation>
    <scope>NUCLEOTIDE SEQUENCE [LARGE SCALE GENOMIC DNA]</scope>
    <source>
        <strain evidence="2">cv. PAL-ZL1</strain>
    </source>
</reference>
<comment type="caution">
    <text evidence="1">The sequence shown here is derived from an EMBL/GenBank/DDBJ whole genome shotgun (WGS) entry which is preliminary data.</text>
</comment>
<keyword evidence="2" id="KW-1185">Reference proteome</keyword>
<evidence type="ECO:0000313" key="1">
    <source>
        <dbReference type="EMBL" id="KAL3586494.1"/>
    </source>
</evidence>
<gene>
    <name evidence="1" type="ORF">D5086_013361</name>
</gene>
<evidence type="ECO:0000313" key="2">
    <source>
        <dbReference type="Proteomes" id="UP000309997"/>
    </source>
</evidence>
<accession>A0ACC4C4R9</accession>
<feature type="non-terminal residue" evidence="1">
    <location>
        <position position="1"/>
    </location>
</feature>
<protein>
    <submittedName>
        <fullName evidence="1">Uncharacterized protein</fullName>
    </submittedName>
</protein>
<dbReference type="EMBL" id="RCHU02000006">
    <property type="protein sequence ID" value="KAL3586494.1"/>
    <property type="molecule type" value="Genomic_DNA"/>
</dbReference>
<organism evidence="1 2">
    <name type="scientific">Populus alba</name>
    <name type="common">White poplar</name>
    <dbReference type="NCBI Taxonomy" id="43335"/>
    <lineage>
        <taxon>Eukaryota</taxon>
        <taxon>Viridiplantae</taxon>
        <taxon>Streptophyta</taxon>
        <taxon>Embryophyta</taxon>
        <taxon>Tracheophyta</taxon>
        <taxon>Spermatophyta</taxon>
        <taxon>Magnoliopsida</taxon>
        <taxon>eudicotyledons</taxon>
        <taxon>Gunneridae</taxon>
        <taxon>Pentapetalae</taxon>
        <taxon>rosids</taxon>
        <taxon>fabids</taxon>
        <taxon>Malpighiales</taxon>
        <taxon>Salicaceae</taxon>
        <taxon>Saliceae</taxon>
        <taxon>Populus</taxon>
    </lineage>
</organism>